<evidence type="ECO:0000256" key="1">
    <source>
        <dbReference type="SAM" id="MobiDB-lite"/>
    </source>
</evidence>
<dbReference type="AlphaFoldDB" id="A0A853BKA5"/>
<feature type="region of interest" description="Disordered" evidence="1">
    <location>
        <begin position="391"/>
        <end position="434"/>
    </location>
</feature>
<reference evidence="2 3" key="1">
    <citation type="submission" date="2020-07" db="EMBL/GenBank/DDBJ databases">
        <title>Sequencing the genomes of 1000 actinobacteria strains.</title>
        <authorList>
            <person name="Klenk H.-P."/>
        </authorList>
    </citation>
    <scope>NUCLEOTIDE SEQUENCE [LARGE SCALE GENOMIC DNA]</scope>
    <source>
        <strain evidence="2 3">DSM 45927</strain>
    </source>
</reference>
<keyword evidence="3" id="KW-1185">Reference proteome</keyword>
<dbReference type="RefSeq" id="WP_179767385.1">
    <property type="nucleotide sequence ID" value="NZ_JACCFO010000001.1"/>
</dbReference>
<protein>
    <submittedName>
        <fullName evidence="2">Uncharacterized protein</fullName>
    </submittedName>
</protein>
<accession>A0A853BKA5</accession>
<proteinExistence type="predicted"/>
<comment type="caution">
    <text evidence="2">The sequence shown here is derived from an EMBL/GenBank/DDBJ whole genome shotgun (WGS) entry which is preliminary data.</text>
</comment>
<sequence length="434" mass="47626">MAALDGDERRRGAVFSTLSTILVELVYLRAMVHTVGRMDGTGQGRLPRTEPIRTADCTDIFAKRMHLHVPQGEGIPVYPLRPDQERFLRTVNGVFDAALTEVLFNWEGRGVSIADPRHLYHPVMVEMGRYRAPGGERLVRDTLVSMVRQQSYNTLFAMEQLAGPWGRMTAPEVRETPGARKVAGAGDLALAVLNNVRVIRGAATMRGLGGLSVVGVLNGVPSRGSGVYHYMLQTRGEEGLAEYVRRWRTDQGQDFRSGFFSRIESWDKGLPVVDLLLFPKGPAPEADSDSWRYTGGRSGPCPARASERFPALVADAVRPVWSRLQRFADEAGLSGRGQTTSPDGMSIVEQVGWTLVHHLPSLVGGRTTGTGLTLAADERLTFVSLGEAAARAHRGGRPLDARPLHLPPTARSPRPHNDRTPQRVNLSKNPRPTR</sequence>
<evidence type="ECO:0000313" key="2">
    <source>
        <dbReference type="EMBL" id="NYI95938.1"/>
    </source>
</evidence>
<dbReference type="Proteomes" id="UP000575985">
    <property type="component" value="Unassembled WGS sequence"/>
</dbReference>
<feature type="compositionally biased region" description="Polar residues" evidence="1">
    <location>
        <begin position="422"/>
        <end position="434"/>
    </location>
</feature>
<gene>
    <name evidence="2" type="ORF">HNR12_002215</name>
</gene>
<organism evidence="2 3">
    <name type="scientific">Streptomonospora nanhaiensis</name>
    <dbReference type="NCBI Taxonomy" id="1323731"/>
    <lineage>
        <taxon>Bacteria</taxon>
        <taxon>Bacillati</taxon>
        <taxon>Actinomycetota</taxon>
        <taxon>Actinomycetes</taxon>
        <taxon>Streptosporangiales</taxon>
        <taxon>Nocardiopsidaceae</taxon>
        <taxon>Streptomonospora</taxon>
    </lineage>
</organism>
<evidence type="ECO:0000313" key="3">
    <source>
        <dbReference type="Proteomes" id="UP000575985"/>
    </source>
</evidence>
<name>A0A853BKA5_9ACTN</name>
<dbReference type="EMBL" id="JACCFO010000001">
    <property type="protein sequence ID" value="NYI95938.1"/>
    <property type="molecule type" value="Genomic_DNA"/>
</dbReference>